<reference evidence="2" key="1">
    <citation type="journal article" date="2019" name="Int. J. Syst. Evol. Microbiol.">
        <title>The Global Catalogue of Microorganisms (GCM) 10K type strain sequencing project: providing services to taxonomists for standard genome sequencing and annotation.</title>
        <authorList>
            <consortium name="The Broad Institute Genomics Platform"/>
            <consortium name="The Broad Institute Genome Sequencing Center for Infectious Disease"/>
            <person name="Wu L."/>
            <person name="Ma J."/>
        </authorList>
    </citation>
    <scope>NUCLEOTIDE SEQUENCE [LARGE SCALE GENOMIC DNA]</scope>
    <source>
        <strain evidence="2">JCM 31696</strain>
    </source>
</reference>
<dbReference type="PANTHER" id="PTHR38074:SF1">
    <property type="entry name" value="ALTERED INHERITANCE OF MITOCHONDRIA PROTEIN 24, MITOCHONDRIAL"/>
    <property type="match status" value="1"/>
</dbReference>
<name>A0ABW3CER5_9ACTN</name>
<dbReference type="Pfam" id="PF01987">
    <property type="entry name" value="AIM24"/>
    <property type="match status" value="1"/>
</dbReference>
<sequence>MTVPTQTPTFNAMTLPSNDNVNSYAFSVDLNGQWFAQKGKMIAYYGQIRFEALSAGPLDSLIAANFHSPLYAHDWIVANGQGKLVLADRGFDVNSFDLEQGNLTIRAGNLLAFEPGLELKQSIIPGFLTLIGTGRFVAASNGPVHFVEPPIRVDPQALLGWAD</sequence>
<organism evidence="1 2">
    <name type="scientific">Actinomadura adrarensis</name>
    <dbReference type="NCBI Taxonomy" id="1819600"/>
    <lineage>
        <taxon>Bacteria</taxon>
        <taxon>Bacillati</taxon>
        <taxon>Actinomycetota</taxon>
        <taxon>Actinomycetes</taxon>
        <taxon>Streptosporangiales</taxon>
        <taxon>Thermomonosporaceae</taxon>
        <taxon>Actinomadura</taxon>
    </lineage>
</organism>
<keyword evidence="2" id="KW-1185">Reference proteome</keyword>
<dbReference type="EMBL" id="JBHTIR010001810">
    <property type="protein sequence ID" value="MFD0853004.1"/>
    <property type="molecule type" value="Genomic_DNA"/>
</dbReference>
<comment type="caution">
    <text evidence="1">The sequence shown here is derived from an EMBL/GenBank/DDBJ whole genome shotgun (WGS) entry which is preliminary data.</text>
</comment>
<protein>
    <submittedName>
        <fullName evidence="1">AIM24 family protein</fullName>
    </submittedName>
</protein>
<dbReference type="Proteomes" id="UP001597083">
    <property type="component" value="Unassembled WGS sequence"/>
</dbReference>
<proteinExistence type="predicted"/>
<dbReference type="InterPro" id="IPR002838">
    <property type="entry name" value="AIM24"/>
</dbReference>
<dbReference type="InterPro" id="IPR036983">
    <property type="entry name" value="AIM24_sf"/>
</dbReference>
<dbReference type="InterPro" id="IPR016031">
    <property type="entry name" value="Trp_RNA-bd_attenuator-like_dom"/>
</dbReference>
<feature type="non-terminal residue" evidence="1">
    <location>
        <position position="163"/>
    </location>
</feature>
<dbReference type="SUPFAM" id="SSF51219">
    <property type="entry name" value="TRAP-like"/>
    <property type="match status" value="1"/>
</dbReference>
<evidence type="ECO:0000313" key="2">
    <source>
        <dbReference type="Proteomes" id="UP001597083"/>
    </source>
</evidence>
<gene>
    <name evidence="1" type="ORF">ACFQ07_12265</name>
</gene>
<dbReference type="Gene3D" id="3.60.160.10">
    <property type="entry name" value="Mitochondrial biogenesis AIM24"/>
    <property type="match status" value="1"/>
</dbReference>
<dbReference type="PANTHER" id="PTHR38074">
    <property type="entry name" value="ALTERED INHERITANCE OF MITOCHONDRIA PROTEIN 24, MITOCHONDRIAL"/>
    <property type="match status" value="1"/>
</dbReference>
<evidence type="ECO:0000313" key="1">
    <source>
        <dbReference type="EMBL" id="MFD0853004.1"/>
    </source>
</evidence>
<accession>A0ABW3CER5</accession>